<reference evidence="2" key="1">
    <citation type="journal article" date="2019" name="Int. J. Syst. Evol. Microbiol.">
        <title>The Global Catalogue of Microorganisms (GCM) 10K type strain sequencing project: providing services to taxonomists for standard genome sequencing and annotation.</title>
        <authorList>
            <consortium name="The Broad Institute Genomics Platform"/>
            <consortium name="The Broad Institute Genome Sequencing Center for Infectious Disease"/>
            <person name="Wu L."/>
            <person name="Ma J."/>
        </authorList>
    </citation>
    <scope>NUCLEOTIDE SEQUENCE [LARGE SCALE GENOMIC DNA]</scope>
    <source>
        <strain evidence="2">JCM 17442</strain>
    </source>
</reference>
<evidence type="ECO:0000313" key="2">
    <source>
        <dbReference type="Proteomes" id="UP001501594"/>
    </source>
</evidence>
<protein>
    <submittedName>
        <fullName evidence="1">Uncharacterized protein</fullName>
    </submittedName>
</protein>
<evidence type="ECO:0000313" key="1">
    <source>
        <dbReference type="EMBL" id="GAA4267754.1"/>
    </source>
</evidence>
<organism evidence="1 2">
    <name type="scientific">Frondihabitans peucedani</name>
    <dbReference type="NCBI Taxonomy" id="598626"/>
    <lineage>
        <taxon>Bacteria</taxon>
        <taxon>Bacillati</taxon>
        <taxon>Actinomycetota</taxon>
        <taxon>Actinomycetes</taxon>
        <taxon>Micrococcales</taxon>
        <taxon>Microbacteriaceae</taxon>
        <taxon>Frondihabitans</taxon>
    </lineage>
</organism>
<sequence length="118" mass="12298">MAVISSHTVPVDPKSVQILGLSETKTSAVYVDGSRQDGQFKTDPASGKLLYRGSGIVQVNGVASEATIETLTKVPANSVPFGTVLVGSRGELRIRTAQNGFGLAISVFVENITPPAAR</sequence>
<name>A0ABP8E6E9_9MICO</name>
<comment type="caution">
    <text evidence="1">The sequence shown here is derived from an EMBL/GenBank/DDBJ whole genome shotgun (WGS) entry which is preliminary data.</text>
</comment>
<keyword evidence="2" id="KW-1185">Reference proteome</keyword>
<dbReference type="EMBL" id="BAABAU010000006">
    <property type="protein sequence ID" value="GAA4267754.1"/>
    <property type="molecule type" value="Genomic_DNA"/>
</dbReference>
<proteinExistence type="predicted"/>
<dbReference type="RefSeq" id="WP_344798357.1">
    <property type="nucleotide sequence ID" value="NZ_BAABAU010000006.1"/>
</dbReference>
<accession>A0ABP8E6E9</accession>
<gene>
    <name evidence="1" type="ORF">GCM10022256_33660</name>
</gene>
<dbReference type="Proteomes" id="UP001501594">
    <property type="component" value="Unassembled WGS sequence"/>
</dbReference>